<feature type="region of interest" description="Disordered" evidence="1">
    <location>
        <begin position="33"/>
        <end position="55"/>
    </location>
</feature>
<comment type="caution">
    <text evidence="2">The sequence shown here is derived from an EMBL/GenBank/DDBJ whole genome shotgun (WGS) entry which is preliminary data.</text>
</comment>
<proteinExistence type="predicted"/>
<evidence type="ECO:0000313" key="2">
    <source>
        <dbReference type="EMBL" id="KRY27129.1"/>
    </source>
</evidence>
<protein>
    <submittedName>
        <fullName evidence="2">Uncharacterized protein</fullName>
    </submittedName>
</protein>
<keyword evidence="3" id="KW-1185">Reference proteome</keyword>
<gene>
    <name evidence="2" type="ORF">T01_9831</name>
</gene>
<reference evidence="2 3" key="1">
    <citation type="submission" date="2015-01" db="EMBL/GenBank/DDBJ databases">
        <title>Evolution of Trichinella species and genotypes.</title>
        <authorList>
            <person name="Korhonen P.K."/>
            <person name="Edoardo P."/>
            <person name="Giuseppe L.R."/>
            <person name="Gasser R.B."/>
        </authorList>
    </citation>
    <scope>NUCLEOTIDE SEQUENCE [LARGE SCALE GENOMIC DNA]</scope>
    <source>
        <strain evidence="2">ISS3</strain>
    </source>
</reference>
<dbReference type="AlphaFoldDB" id="A0A0V1ARD9"/>
<dbReference type="EMBL" id="JYDH01000281">
    <property type="protein sequence ID" value="KRY27129.1"/>
    <property type="molecule type" value="Genomic_DNA"/>
</dbReference>
<organism evidence="2 3">
    <name type="scientific">Trichinella spiralis</name>
    <name type="common">Trichina worm</name>
    <dbReference type="NCBI Taxonomy" id="6334"/>
    <lineage>
        <taxon>Eukaryota</taxon>
        <taxon>Metazoa</taxon>
        <taxon>Ecdysozoa</taxon>
        <taxon>Nematoda</taxon>
        <taxon>Enoplea</taxon>
        <taxon>Dorylaimia</taxon>
        <taxon>Trichinellida</taxon>
        <taxon>Trichinellidae</taxon>
        <taxon>Trichinella</taxon>
    </lineage>
</organism>
<dbReference type="Proteomes" id="UP000054776">
    <property type="component" value="Unassembled WGS sequence"/>
</dbReference>
<sequence>METKVAKDTSRQSQKVLLLTDISVLNVYDFLSDSSDESGGETSHTGSRCVSRNGTTWTTEPLAASRRKEVYNILRTASEDQQ</sequence>
<evidence type="ECO:0000313" key="3">
    <source>
        <dbReference type="Proteomes" id="UP000054776"/>
    </source>
</evidence>
<accession>A0A0V1ARD9</accession>
<dbReference type="OrthoDB" id="5940003at2759"/>
<evidence type="ECO:0000256" key="1">
    <source>
        <dbReference type="SAM" id="MobiDB-lite"/>
    </source>
</evidence>
<name>A0A0V1ARD9_TRISP</name>
<dbReference type="InParanoid" id="A0A0V1ARD9"/>